<dbReference type="EMBL" id="CAJEWE010000003">
    <property type="protein sequence ID" value="CAD2070862.1"/>
    <property type="molecule type" value="Genomic_DNA"/>
</dbReference>
<reference evidence="2 3" key="1">
    <citation type="submission" date="2020-07" db="EMBL/GenBank/DDBJ databases">
        <authorList>
            <person name="Criscuolo A."/>
        </authorList>
    </citation>
    <scope>NUCLEOTIDE SEQUENCE [LARGE SCALE GENOMIC DNA]</scope>
    <source>
        <strain evidence="3">CIP 111030</strain>
    </source>
</reference>
<evidence type="ECO:0000256" key="1">
    <source>
        <dbReference type="SAM" id="SignalP"/>
    </source>
</evidence>
<gene>
    <name evidence="2" type="ORF">JEOSCH030_00104</name>
</gene>
<protein>
    <recommendedName>
        <fullName evidence="4">Lipoprotein</fullName>
    </recommendedName>
</protein>
<sequence>MKQFLKSALLFLVFIIPLAACSNETNELEGESFSVFTPNPTVEYSDLPENPSKNFVFKFEKNGKMKVIRYGEEYSGTYELNNKNELIMAVDDNDKNTVNFAIRSFEHHEKNENIYLGTVAKSDVPEGHALTNEFYSFSIKEPIGLQKFED</sequence>
<feature type="signal peptide" evidence="1">
    <location>
        <begin position="1"/>
        <end position="22"/>
    </location>
</feature>
<organism evidence="2 3">
    <name type="scientific">Phocicoccus schoeneichii</name>
    <dbReference type="NCBI Taxonomy" id="1812261"/>
    <lineage>
        <taxon>Bacteria</taxon>
        <taxon>Bacillati</taxon>
        <taxon>Bacillota</taxon>
        <taxon>Bacilli</taxon>
        <taxon>Bacillales</taxon>
        <taxon>Salinicoccaceae</taxon>
        <taxon>Phocicoccus</taxon>
    </lineage>
</organism>
<comment type="caution">
    <text evidence="2">The sequence shown here is derived from an EMBL/GenBank/DDBJ whole genome shotgun (WGS) entry which is preliminary data.</text>
</comment>
<proteinExistence type="predicted"/>
<dbReference type="AlphaFoldDB" id="A0A6V7R1P4"/>
<accession>A0A6V7R1P4</accession>
<evidence type="ECO:0000313" key="2">
    <source>
        <dbReference type="EMBL" id="CAD2070862.1"/>
    </source>
</evidence>
<name>A0A6V7R1P4_9BACL</name>
<evidence type="ECO:0008006" key="4">
    <source>
        <dbReference type="Google" id="ProtNLM"/>
    </source>
</evidence>
<evidence type="ECO:0000313" key="3">
    <source>
        <dbReference type="Proteomes" id="UP000521032"/>
    </source>
</evidence>
<dbReference type="Proteomes" id="UP000521032">
    <property type="component" value="Unassembled WGS sequence"/>
</dbReference>
<keyword evidence="3" id="KW-1185">Reference proteome</keyword>
<dbReference type="RefSeq" id="WP_186084456.1">
    <property type="nucleotide sequence ID" value="NZ_BMDB01000003.1"/>
</dbReference>
<keyword evidence="1" id="KW-0732">Signal</keyword>
<feature type="chain" id="PRO_5028211849" description="Lipoprotein" evidence="1">
    <location>
        <begin position="23"/>
        <end position="150"/>
    </location>
</feature>